<feature type="compositionally biased region" description="Polar residues" evidence="1">
    <location>
        <begin position="1"/>
        <end position="14"/>
    </location>
</feature>
<dbReference type="OrthoDB" id="2590746at2759"/>
<dbReference type="AlphaFoldDB" id="A0A0D1E1G5"/>
<dbReference type="eggNOG" id="ENOG502S3HK">
    <property type="taxonomic scope" value="Eukaryota"/>
</dbReference>
<feature type="compositionally biased region" description="Polar residues" evidence="1">
    <location>
        <begin position="54"/>
        <end position="63"/>
    </location>
</feature>
<dbReference type="KEGG" id="uma:UMAG_02481"/>
<feature type="compositionally biased region" description="Acidic residues" evidence="1">
    <location>
        <begin position="668"/>
        <end position="681"/>
    </location>
</feature>
<feature type="compositionally biased region" description="Low complexity" evidence="1">
    <location>
        <begin position="347"/>
        <end position="376"/>
    </location>
</feature>
<feature type="region of interest" description="Disordered" evidence="1">
    <location>
        <begin position="195"/>
        <end position="247"/>
    </location>
</feature>
<dbReference type="RefSeq" id="XP_011388760.1">
    <property type="nucleotide sequence ID" value="XM_011390458.1"/>
</dbReference>
<feature type="compositionally biased region" description="Polar residues" evidence="1">
    <location>
        <begin position="444"/>
        <end position="459"/>
    </location>
</feature>
<feature type="region of interest" description="Disordered" evidence="1">
    <location>
        <begin position="636"/>
        <end position="686"/>
    </location>
</feature>
<feature type="region of interest" description="Disordered" evidence="1">
    <location>
        <begin position="1"/>
        <end position="122"/>
    </location>
</feature>
<proteinExistence type="predicted"/>
<feature type="compositionally biased region" description="Polar residues" evidence="1">
    <location>
        <begin position="76"/>
        <end position="86"/>
    </location>
</feature>
<accession>A0A0D1E1G5</accession>
<feature type="region of interest" description="Disordered" evidence="1">
    <location>
        <begin position="582"/>
        <end position="615"/>
    </location>
</feature>
<evidence type="ECO:0000313" key="3">
    <source>
        <dbReference type="Proteomes" id="UP000000561"/>
    </source>
</evidence>
<feature type="compositionally biased region" description="Low complexity" evidence="1">
    <location>
        <begin position="235"/>
        <end position="247"/>
    </location>
</feature>
<evidence type="ECO:0000313" key="2">
    <source>
        <dbReference type="EMBL" id="KIS69969.1"/>
    </source>
</evidence>
<dbReference type="EMBL" id="CM003144">
    <property type="protein sequence ID" value="KIS69969.1"/>
    <property type="molecule type" value="Genomic_DNA"/>
</dbReference>
<protein>
    <submittedName>
        <fullName evidence="2">Uncharacterized protein</fullName>
    </submittedName>
</protein>
<feature type="compositionally biased region" description="Polar residues" evidence="1">
    <location>
        <begin position="108"/>
        <end position="119"/>
    </location>
</feature>
<keyword evidence="3" id="KW-1185">Reference proteome</keyword>
<feature type="region of interest" description="Disordered" evidence="1">
    <location>
        <begin position="332"/>
        <end position="381"/>
    </location>
</feature>
<name>A0A0D1E1G5_MYCMD</name>
<dbReference type="Proteomes" id="UP000000561">
    <property type="component" value="Chromosome 5"/>
</dbReference>
<feature type="compositionally biased region" description="Polar residues" evidence="1">
    <location>
        <begin position="23"/>
        <end position="38"/>
    </location>
</feature>
<dbReference type="InParanoid" id="A0A0D1E1G5"/>
<evidence type="ECO:0000256" key="1">
    <source>
        <dbReference type="SAM" id="MobiDB-lite"/>
    </source>
</evidence>
<feature type="region of interest" description="Disordered" evidence="1">
    <location>
        <begin position="140"/>
        <end position="159"/>
    </location>
</feature>
<feature type="compositionally biased region" description="Basic and acidic residues" evidence="1">
    <location>
        <begin position="196"/>
        <end position="206"/>
    </location>
</feature>
<dbReference type="OMA" id="HESFIVV"/>
<dbReference type="GeneID" id="23563218"/>
<reference evidence="2 3" key="1">
    <citation type="journal article" date="2006" name="Nature">
        <title>Insights from the genome of the biotrophic fungal plant pathogen Ustilago maydis.</title>
        <authorList>
            <person name="Kamper J."/>
            <person name="Kahmann R."/>
            <person name="Bolker M."/>
            <person name="Ma L.J."/>
            <person name="Brefort T."/>
            <person name="Saville B.J."/>
            <person name="Banuett F."/>
            <person name="Kronstad J.W."/>
            <person name="Gold S.E."/>
            <person name="Muller O."/>
            <person name="Perlin M.H."/>
            <person name="Wosten H.A."/>
            <person name="de Vries R."/>
            <person name="Ruiz-Herrera J."/>
            <person name="Reynaga-Pena C.G."/>
            <person name="Snetselaar K."/>
            <person name="McCann M."/>
            <person name="Perez-Martin J."/>
            <person name="Feldbrugge M."/>
            <person name="Basse C.W."/>
            <person name="Steinberg G."/>
            <person name="Ibeas J.I."/>
            <person name="Holloman W."/>
            <person name="Guzman P."/>
            <person name="Farman M."/>
            <person name="Stajich J.E."/>
            <person name="Sentandreu R."/>
            <person name="Gonzalez-Prieto J.M."/>
            <person name="Kennell J.C."/>
            <person name="Molina L."/>
            <person name="Schirawski J."/>
            <person name="Mendoza-Mendoza A."/>
            <person name="Greilinger D."/>
            <person name="Munch K."/>
            <person name="Rossel N."/>
            <person name="Scherer M."/>
            <person name="Vranes M."/>
            <person name="Ladendorf O."/>
            <person name="Vincon V."/>
            <person name="Fuchs U."/>
            <person name="Sandrock B."/>
            <person name="Meng S."/>
            <person name="Ho E.C."/>
            <person name="Cahill M.J."/>
            <person name="Boyce K.J."/>
            <person name="Klose J."/>
            <person name="Klosterman S.J."/>
            <person name="Deelstra H.J."/>
            <person name="Ortiz-Castellanos L."/>
            <person name="Li W."/>
            <person name="Sanchez-Alonso P."/>
            <person name="Schreier P.H."/>
            <person name="Hauser-Hahn I."/>
            <person name="Vaupel M."/>
            <person name="Koopmann E."/>
            <person name="Friedrich G."/>
            <person name="Voss H."/>
            <person name="Schluter T."/>
            <person name="Margolis J."/>
            <person name="Platt D."/>
            <person name="Swimmer C."/>
            <person name="Gnirke A."/>
            <person name="Chen F."/>
            <person name="Vysotskaia V."/>
            <person name="Mannhaupt G."/>
            <person name="Guldener U."/>
            <person name="Munsterkotter M."/>
            <person name="Haase D."/>
            <person name="Oesterheld M."/>
            <person name="Mewes H.W."/>
            <person name="Mauceli E.W."/>
            <person name="DeCaprio D."/>
            <person name="Wade C.M."/>
            <person name="Butler J."/>
            <person name="Young S."/>
            <person name="Jaffe D.B."/>
            <person name="Calvo S."/>
            <person name="Nusbaum C."/>
            <person name="Galagan J."/>
            <person name="Birren B.W."/>
        </authorList>
    </citation>
    <scope>NUCLEOTIDE SEQUENCE [LARGE SCALE GENOMIC DNA]</scope>
    <source>
        <strain evidence="3">DSM 14603 / FGSC 9021 / UM521</strain>
    </source>
</reference>
<dbReference type="VEuPathDB" id="FungiDB:UMAG_02481"/>
<organism evidence="2 3">
    <name type="scientific">Mycosarcoma maydis</name>
    <name type="common">Corn smut fungus</name>
    <name type="synonym">Ustilago maydis</name>
    <dbReference type="NCBI Taxonomy" id="5270"/>
    <lineage>
        <taxon>Eukaryota</taxon>
        <taxon>Fungi</taxon>
        <taxon>Dikarya</taxon>
        <taxon>Basidiomycota</taxon>
        <taxon>Ustilaginomycotina</taxon>
        <taxon>Ustilaginomycetes</taxon>
        <taxon>Ustilaginales</taxon>
        <taxon>Ustilaginaceae</taxon>
        <taxon>Mycosarcoma</taxon>
    </lineage>
</organism>
<sequence>MTSLFTNWIGSNKLSGDVEQGPSDPTRSRAPSSASNPMSPIDRAASLTPKAPFQPSTQPNWSLIASREHHREASEATLNGRTSEASPSEHLATASHPHITDLVKPSASRPTSMANSSELSQERLERLTALGSTLGGVDSEAAWSATPSEAARSSVPRRRKKVAPPELLVIVKPPPSKQTNPLNLQIQLVMPQQLFSRRDGSQRRSSIDSSAATADLPPTPSNELRRRDSIASTRSAGSELSAAGSVASAGSGRRVTPLYNLNFHQILSTTVSDAGTDQKVAKYVKRGIDLDGFGILEPAELIHGVNDLASLQRAAAIDKGNLAVQTGIATNISPQSETDSSGGAGGAVDDASAFSAPNRDATSSTVASSTTEPPTSFQAMTPEARGIEANLGGKLLGKFKKLSLGVRPASASAASGAFGRDTASAQARTIVAAPAAASSLFGRLSTSDATRGQQSSDIPQMQPGAGVVDGKRTEGYFWTVRKWNRKAHDGAPANFAGRSSTLASPSIDAPGCNPVLTNVWTRFNLVNRMGGNEPHPPPSQIPVRFEWSRYSKKWSKCQQGREAQAQTRARLRASVSLNASVTSIERQSGLEASRSNASLPRQQHLATTSTSAQSLGDAEAAVARLSTGDAARAISRPSSFISGTGHRSPRRSADTSAAGSSAPHGDEDANSGDESDPEDSETPWNCHLVLGPTTRIPLGTLSPAPHHPKLVGQLAVPFPLPDLSSTGLGPDGAGLTREELKDVIIVTCLHLIVRESFGGLARRRSTPSTDVAGASAMSGAMLANVNGWRLASVPKKQT</sequence>
<feature type="region of interest" description="Disordered" evidence="1">
    <location>
        <begin position="444"/>
        <end position="466"/>
    </location>
</feature>
<feature type="compositionally biased region" description="Polar residues" evidence="1">
    <location>
        <begin position="593"/>
        <end position="614"/>
    </location>
</feature>
<gene>
    <name evidence="2" type="ORF">UMAG_02481</name>
</gene>